<sequence length="146" mass="16523">MEIETGISVKNGTGVGFARAEPKSRSRRASFFFSHGPRPPARYGAGRRSADAARPPDTTETSPSLRRELRTRSASEISRTGYTKSCTAANRFLLASPFLNYILLTFVDVRRRFTTKRDGWTPFRSKLGRIVVVMICYQQSHDCYEH</sequence>
<dbReference type="AlphaFoldDB" id="A0A4C1TQQ5"/>
<feature type="compositionally biased region" description="Low complexity" evidence="1">
    <location>
        <begin position="29"/>
        <end position="47"/>
    </location>
</feature>
<reference evidence="2 3" key="1">
    <citation type="journal article" date="2019" name="Commun. Biol.">
        <title>The bagworm genome reveals a unique fibroin gene that provides high tensile strength.</title>
        <authorList>
            <person name="Kono N."/>
            <person name="Nakamura H."/>
            <person name="Ohtoshi R."/>
            <person name="Tomita M."/>
            <person name="Numata K."/>
            <person name="Arakawa K."/>
        </authorList>
    </citation>
    <scope>NUCLEOTIDE SEQUENCE [LARGE SCALE GENOMIC DNA]</scope>
</reference>
<comment type="caution">
    <text evidence="2">The sequence shown here is derived from an EMBL/GenBank/DDBJ whole genome shotgun (WGS) entry which is preliminary data.</text>
</comment>
<organism evidence="2 3">
    <name type="scientific">Eumeta variegata</name>
    <name type="common">Bagworm moth</name>
    <name type="synonym">Eumeta japonica</name>
    <dbReference type="NCBI Taxonomy" id="151549"/>
    <lineage>
        <taxon>Eukaryota</taxon>
        <taxon>Metazoa</taxon>
        <taxon>Ecdysozoa</taxon>
        <taxon>Arthropoda</taxon>
        <taxon>Hexapoda</taxon>
        <taxon>Insecta</taxon>
        <taxon>Pterygota</taxon>
        <taxon>Neoptera</taxon>
        <taxon>Endopterygota</taxon>
        <taxon>Lepidoptera</taxon>
        <taxon>Glossata</taxon>
        <taxon>Ditrysia</taxon>
        <taxon>Tineoidea</taxon>
        <taxon>Psychidae</taxon>
        <taxon>Oiketicinae</taxon>
        <taxon>Eumeta</taxon>
    </lineage>
</organism>
<evidence type="ECO:0000256" key="1">
    <source>
        <dbReference type="SAM" id="MobiDB-lite"/>
    </source>
</evidence>
<accession>A0A4C1TQQ5</accession>
<dbReference type="Proteomes" id="UP000299102">
    <property type="component" value="Unassembled WGS sequence"/>
</dbReference>
<name>A0A4C1TQQ5_EUMVA</name>
<proteinExistence type="predicted"/>
<evidence type="ECO:0000313" key="2">
    <source>
        <dbReference type="EMBL" id="GBP16246.1"/>
    </source>
</evidence>
<keyword evidence="3" id="KW-1185">Reference proteome</keyword>
<protein>
    <submittedName>
        <fullName evidence="2">Uncharacterized protein</fullName>
    </submittedName>
</protein>
<dbReference type="EMBL" id="BGZK01000078">
    <property type="protein sequence ID" value="GBP16246.1"/>
    <property type="molecule type" value="Genomic_DNA"/>
</dbReference>
<feature type="region of interest" description="Disordered" evidence="1">
    <location>
        <begin position="1"/>
        <end position="76"/>
    </location>
</feature>
<evidence type="ECO:0000313" key="3">
    <source>
        <dbReference type="Proteomes" id="UP000299102"/>
    </source>
</evidence>
<gene>
    <name evidence="2" type="ORF">EVAR_93615_1</name>
</gene>